<dbReference type="AlphaFoldDB" id="F8NPR9"/>
<gene>
    <name evidence="2" type="ORF">SERLADRAFT_434994</name>
</gene>
<accession>F8NPR9</accession>
<sequence>MSTFQLSEDCITDLAELVLQMALCEWGDCKIMLNCWLNIHKHILEHCSTAAAKDGKHHCCLPKCKQSLHSSTSVLQLHCKLSHISRIPLPCPAKGCHEAFTCATALKSHFVATHADLLGKWITLPSNDISPIAAPFLPHTRPSPPPLPDHAILPLWKITPLVIPAPPYQPRKEQPRGLARRWHRLSAEDEDDDDEDEARIAFEDLLQVPLNPDHIVNTVIRSKPPNLDHQLSRPQTGVAPALQSDDVLRSMLFEALSKRIEARLEI</sequence>
<name>F8NPR9_SERL9</name>
<dbReference type="RefSeq" id="XP_007315316.1">
    <property type="nucleotide sequence ID" value="XM_007315254.1"/>
</dbReference>
<feature type="domain" description="C2H2-type" evidence="1">
    <location>
        <begin position="91"/>
        <end position="114"/>
    </location>
</feature>
<dbReference type="PROSITE" id="PS00028">
    <property type="entry name" value="ZINC_FINGER_C2H2_1"/>
    <property type="match status" value="1"/>
</dbReference>
<evidence type="ECO:0000259" key="1">
    <source>
        <dbReference type="PROSITE" id="PS00028"/>
    </source>
</evidence>
<dbReference type="InterPro" id="IPR013087">
    <property type="entry name" value="Znf_C2H2_type"/>
</dbReference>
<organism evidence="3">
    <name type="scientific">Serpula lacrymans var. lacrymans (strain S7.9)</name>
    <name type="common">Dry rot fungus</name>
    <dbReference type="NCBI Taxonomy" id="578457"/>
    <lineage>
        <taxon>Eukaryota</taxon>
        <taxon>Fungi</taxon>
        <taxon>Dikarya</taxon>
        <taxon>Basidiomycota</taxon>
        <taxon>Agaricomycotina</taxon>
        <taxon>Agaricomycetes</taxon>
        <taxon>Agaricomycetidae</taxon>
        <taxon>Boletales</taxon>
        <taxon>Coniophorineae</taxon>
        <taxon>Serpulaceae</taxon>
        <taxon>Serpula</taxon>
    </lineage>
</organism>
<reference evidence="3" key="1">
    <citation type="journal article" date="2011" name="Science">
        <title>The plant cell wall-decomposing machinery underlies the functional diversity of forest fungi.</title>
        <authorList>
            <person name="Eastwood D.C."/>
            <person name="Floudas D."/>
            <person name="Binder M."/>
            <person name="Majcherczyk A."/>
            <person name="Schneider P."/>
            <person name="Aerts A."/>
            <person name="Asiegbu F.O."/>
            <person name="Baker S.E."/>
            <person name="Barry K."/>
            <person name="Bendiksby M."/>
            <person name="Blumentritt M."/>
            <person name="Coutinho P.M."/>
            <person name="Cullen D."/>
            <person name="de Vries R.P."/>
            <person name="Gathman A."/>
            <person name="Goodell B."/>
            <person name="Henrissat B."/>
            <person name="Ihrmark K."/>
            <person name="Kauserud H."/>
            <person name="Kohler A."/>
            <person name="LaButti K."/>
            <person name="Lapidus A."/>
            <person name="Lavin J.L."/>
            <person name="Lee Y.-H."/>
            <person name="Lindquist E."/>
            <person name="Lilly W."/>
            <person name="Lucas S."/>
            <person name="Morin E."/>
            <person name="Murat C."/>
            <person name="Oguiza J.A."/>
            <person name="Park J."/>
            <person name="Pisabarro A.G."/>
            <person name="Riley R."/>
            <person name="Rosling A."/>
            <person name="Salamov A."/>
            <person name="Schmidt O."/>
            <person name="Schmutz J."/>
            <person name="Skrede I."/>
            <person name="Stenlid J."/>
            <person name="Wiebenga A."/>
            <person name="Xie X."/>
            <person name="Kuees U."/>
            <person name="Hibbett D.S."/>
            <person name="Hoffmeister D."/>
            <person name="Hoegberg N."/>
            <person name="Martin F."/>
            <person name="Grigoriev I.V."/>
            <person name="Watkinson S.C."/>
        </authorList>
    </citation>
    <scope>NUCLEOTIDE SEQUENCE [LARGE SCALE GENOMIC DNA]</scope>
    <source>
        <strain evidence="3">S7.9</strain>
    </source>
</reference>
<dbReference type="HOGENOM" id="CLU_089025_0_0_1"/>
<dbReference type="EMBL" id="GL945431">
    <property type="protein sequence ID" value="EGO27225.1"/>
    <property type="molecule type" value="Genomic_DNA"/>
</dbReference>
<dbReference type="Proteomes" id="UP000008064">
    <property type="component" value="Unassembled WGS sequence"/>
</dbReference>
<dbReference type="KEGG" id="sla:SERLADRAFT_434994"/>
<dbReference type="GeneID" id="18814487"/>
<proteinExistence type="predicted"/>
<dbReference type="SMART" id="SM00355">
    <property type="entry name" value="ZnF_C2H2"/>
    <property type="match status" value="2"/>
</dbReference>
<protein>
    <recommendedName>
        <fullName evidence="1">C2H2-type domain-containing protein</fullName>
    </recommendedName>
</protein>
<evidence type="ECO:0000313" key="2">
    <source>
        <dbReference type="EMBL" id="EGO27225.1"/>
    </source>
</evidence>
<evidence type="ECO:0000313" key="3">
    <source>
        <dbReference type="Proteomes" id="UP000008064"/>
    </source>
</evidence>
<dbReference type="OrthoDB" id="2576496at2759"/>